<keyword evidence="1" id="KW-0472">Membrane</keyword>
<accession>A0A5E6YDX1</accession>
<dbReference type="RefSeq" id="WP_150628148.1">
    <property type="nucleotide sequence ID" value="NZ_CABVHO010000002.1"/>
</dbReference>
<protein>
    <recommendedName>
        <fullName evidence="4">Phage abortive infection protein</fullName>
    </recommendedName>
</protein>
<dbReference type="Pfam" id="PF16872">
    <property type="entry name" value="putAbiC"/>
    <property type="match status" value="1"/>
</dbReference>
<sequence length="283" mass="32047">MKRDFWVAAVIGAVFVSILTVYIFYYLFLYSGFSIAVDEVGSLVGVRSGTFGDAFGTLNALFSGMAFAGVVVSLYLQRRDIKENQHEVSRQQIESARQQEESQFYSMLGLQQSVVHGFDLRKIHFDSLGGTTSPDSIRGRDCFKTWATQLRAEYKRSALETDTVKRASIAYGVVWGRHRGDLSIYYRSLYNLFKFVSFSQYVEKRWLGNVARSLISDYELVILFYNCLSDNGAKFKAFANQFAIFDNLDPNLLLEPSHALQLDLVAYGDNQEILKIFADASGH</sequence>
<evidence type="ECO:0000313" key="3">
    <source>
        <dbReference type="Proteomes" id="UP000326437"/>
    </source>
</evidence>
<feature type="transmembrane region" description="Helical" evidence="1">
    <location>
        <begin position="5"/>
        <end position="28"/>
    </location>
</feature>
<organism evidence="2 3">
    <name type="scientific">Pseudomonas fluorescens</name>
    <dbReference type="NCBI Taxonomy" id="294"/>
    <lineage>
        <taxon>Bacteria</taxon>
        <taxon>Pseudomonadati</taxon>
        <taxon>Pseudomonadota</taxon>
        <taxon>Gammaproteobacteria</taxon>
        <taxon>Pseudomonadales</taxon>
        <taxon>Pseudomonadaceae</taxon>
        <taxon>Pseudomonas</taxon>
    </lineage>
</organism>
<gene>
    <name evidence="2" type="ORF">PS685_00413</name>
</gene>
<dbReference type="OrthoDB" id="346283at2"/>
<evidence type="ECO:0000313" key="2">
    <source>
        <dbReference type="EMBL" id="VVN50889.1"/>
    </source>
</evidence>
<evidence type="ECO:0008006" key="4">
    <source>
        <dbReference type="Google" id="ProtNLM"/>
    </source>
</evidence>
<reference evidence="2 3" key="1">
    <citation type="submission" date="2019-09" db="EMBL/GenBank/DDBJ databases">
        <authorList>
            <person name="Chandra G."/>
            <person name="Truman W A."/>
        </authorList>
    </citation>
    <scope>NUCLEOTIDE SEQUENCE [LARGE SCALE GENOMIC DNA]</scope>
    <source>
        <strain evidence="2">PS685</strain>
    </source>
</reference>
<dbReference type="Proteomes" id="UP000326437">
    <property type="component" value="Unassembled WGS sequence"/>
</dbReference>
<keyword evidence="1" id="KW-0812">Transmembrane</keyword>
<dbReference type="AlphaFoldDB" id="A0A5E6YDX1"/>
<feature type="transmembrane region" description="Helical" evidence="1">
    <location>
        <begin position="54"/>
        <end position="76"/>
    </location>
</feature>
<evidence type="ECO:0000256" key="1">
    <source>
        <dbReference type="SAM" id="Phobius"/>
    </source>
</evidence>
<proteinExistence type="predicted"/>
<dbReference type="EMBL" id="CABVHO010000002">
    <property type="protein sequence ID" value="VVN50889.1"/>
    <property type="molecule type" value="Genomic_DNA"/>
</dbReference>
<keyword evidence="1" id="KW-1133">Transmembrane helix</keyword>
<dbReference type="InterPro" id="IPR031709">
    <property type="entry name" value="PutAbiC"/>
</dbReference>
<name>A0A5E6YDX1_PSEFL</name>